<dbReference type="KEGG" id="vde:111247834"/>
<dbReference type="GO" id="GO:0019888">
    <property type="term" value="F:protein phosphatase regulator activity"/>
    <property type="evidence" value="ECO:0007669"/>
    <property type="project" value="InterPro"/>
</dbReference>
<feature type="compositionally biased region" description="Polar residues" evidence="2">
    <location>
        <begin position="236"/>
        <end position="275"/>
    </location>
</feature>
<dbReference type="InterPro" id="IPR015267">
    <property type="entry name" value="PPP4R2"/>
</dbReference>
<protein>
    <recommendedName>
        <fullName evidence="5">Serine/threonine-protein phosphatase 4 regulatory subunit 2</fullName>
    </recommendedName>
</protein>
<dbReference type="GO" id="GO:0030289">
    <property type="term" value="C:protein phosphatase 4 complex"/>
    <property type="evidence" value="ECO:0007669"/>
    <property type="project" value="InterPro"/>
</dbReference>
<dbReference type="OrthoDB" id="341898at2759"/>
<feature type="compositionally biased region" description="Basic and acidic residues" evidence="2">
    <location>
        <begin position="534"/>
        <end position="546"/>
    </location>
</feature>
<dbReference type="Pfam" id="PF09184">
    <property type="entry name" value="PPP4R2"/>
    <property type="match status" value="1"/>
</dbReference>
<evidence type="ECO:0000313" key="3">
    <source>
        <dbReference type="EnsemblMetazoa" id="XP_022655007"/>
    </source>
</evidence>
<feature type="region of interest" description="Disordered" evidence="2">
    <location>
        <begin position="350"/>
        <end position="651"/>
    </location>
</feature>
<dbReference type="RefSeq" id="XP_022655007.1">
    <property type="nucleotide sequence ID" value="XM_022799272.1"/>
</dbReference>
<evidence type="ECO:0000313" key="4">
    <source>
        <dbReference type="Proteomes" id="UP000594260"/>
    </source>
</evidence>
<keyword evidence="4" id="KW-1185">Reference proteome</keyword>
<name>A0A7M7M7B6_VARDE</name>
<dbReference type="GO" id="GO:0005634">
    <property type="term" value="C:nucleus"/>
    <property type="evidence" value="ECO:0007669"/>
    <property type="project" value="TreeGrafter"/>
</dbReference>
<sequence length="651" mass="68253">MENMVKEDVFQALTEFGRKGDSPIPRLLEDYLRFVANTGDTIFPWSVIKALVRRKIEQVLCDFLLVSSPDSVPASPNVDPFKYALMREKILEALEYFTQAPFTIQRLCEVMVEPKKYYKRIDKLMRAIEKNLLVTTTVDPRRPASPNGETAQASGVVNGYDERANGHHPAGLRGVSGVPEGAQLNADAASAGLDEEEPMDITGPPAPQPHAVLDCPAEAMEGCEDESGEDIDVDQDNPQPTDNPSHGVASTTGSGIANTTSVESDGHNRVQQQLDNSNSGASGGVAGANTSVQETGATAAKSGAGSGGGGSSQENLLHIQQQMREQQQQQQLMAMTGFDAASTTTAAGVNKTEGSAAGSGGIGSKPGPMAMENPPAGLGSGTGQAGPGAALNDEDSCSDVEAEGEGEQDMILMMMRGSRGESGQDNELEQQVPQFGSCESGESGGLSPVQFQNVSSQSSQDAKKENQTQQHRTSSLTTRTNLTSESTTPTAAGSQGSPSGSQSSLVESSQQLQTDGDSNTEDTTNQISQNNEAKSPEPHQEQDKIVKRATSRSLGNSEALALSGGDQNGGRTDENGRVNRRGQTTLMENTEEGSIGQSSSERSLSVASEASVSRLVKIAGSSSSKTNDAETGEQVDLDPTGSPPKNEAIAK</sequence>
<dbReference type="Proteomes" id="UP000594260">
    <property type="component" value="Unplaced"/>
</dbReference>
<dbReference type="GeneID" id="111247834"/>
<feature type="region of interest" description="Disordered" evidence="2">
    <location>
        <begin position="190"/>
        <end position="289"/>
    </location>
</feature>
<dbReference type="PANTHER" id="PTHR16487:SF0">
    <property type="entry name" value="PROTEIN PHOSPHATASE 4 REGULATORY SUBUNIT 2-RELATED"/>
    <property type="match status" value="1"/>
</dbReference>
<accession>A0A7M7M7B6</accession>
<dbReference type="GO" id="GO:0005737">
    <property type="term" value="C:cytoplasm"/>
    <property type="evidence" value="ECO:0007669"/>
    <property type="project" value="TreeGrafter"/>
</dbReference>
<feature type="compositionally biased region" description="Polar residues" evidence="2">
    <location>
        <begin position="421"/>
        <end position="434"/>
    </location>
</feature>
<dbReference type="AlphaFoldDB" id="A0A7M7M7B6"/>
<feature type="compositionally biased region" description="Low complexity" evidence="2">
    <location>
        <begin position="436"/>
        <end position="460"/>
    </location>
</feature>
<feature type="compositionally biased region" description="Polar residues" evidence="2">
    <location>
        <begin position="514"/>
        <end position="533"/>
    </location>
</feature>
<feature type="compositionally biased region" description="Low complexity" evidence="2">
    <location>
        <begin position="472"/>
        <end position="513"/>
    </location>
</feature>
<proteinExistence type="inferred from homology"/>
<dbReference type="EnsemblMetazoa" id="XM_022799272">
    <property type="protein sequence ID" value="XP_022655007"/>
    <property type="gene ID" value="LOC111247834"/>
</dbReference>
<organism evidence="3 4">
    <name type="scientific">Varroa destructor</name>
    <name type="common">Honeybee mite</name>
    <dbReference type="NCBI Taxonomy" id="109461"/>
    <lineage>
        <taxon>Eukaryota</taxon>
        <taxon>Metazoa</taxon>
        <taxon>Ecdysozoa</taxon>
        <taxon>Arthropoda</taxon>
        <taxon>Chelicerata</taxon>
        <taxon>Arachnida</taxon>
        <taxon>Acari</taxon>
        <taxon>Parasitiformes</taxon>
        <taxon>Mesostigmata</taxon>
        <taxon>Gamasina</taxon>
        <taxon>Dermanyssoidea</taxon>
        <taxon>Varroidae</taxon>
        <taxon>Varroa</taxon>
    </lineage>
</organism>
<reference evidence="3" key="1">
    <citation type="submission" date="2021-01" db="UniProtKB">
        <authorList>
            <consortium name="EnsemblMetazoa"/>
        </authorList>
    </citation>
    <scope>IDENTIFICATION</scope>
</reference>
<evidence type="ECO:0000256" key="2">
    <source>
        <dbReference type="SAM" id="MobiDB-lite"/>
    </source>
</evidence>
<dbReference type="InParanoid" id="A0A7M7M7B6"/>
<evidence type="ECO:0008006" key="5">
    <source>
        <dbReference type="Google" id="ProtNLM"/>
    </source>
</evidence>
<feature type="compositionally biased region" description="Low complexity" evidence="2">
    <location>
        <begin position="598"/>
        <end position="615"/>
    </location>
</feature>
<dbReference type="PANTHER" id="PTHR16487">
    <property type="entry name" value="PPP4R2-RELATED PROTEIN"/>
    <property type="match status" value="1"/>
</dbReference>
<feature type="compositionally biased region" description="Acidic residues" evidence="2">
    <location>
        <begin position="392"/>
        <end position="408"/>
    </location>
</feature>
<comment type="similarity">
    <text evidence="1">Belongs to the PPP4R2 family.</text>
</comment>
<evidence type="ECO:0000256" key="1">
    <source>
        <dbReference type="ARBA" id="ARBA00009207"/>
    </source>
</evidence>
<feature type="compositionally biased region" description="Acidic residues" evidence="2">
    <location>
        <begin position="221"/>
        <end position="235"/>
    </location>
</feature>